<evidence type="ECO:0000313" key="5">
    <source>
        <dbReference type="EMBL" id="MEW9307012.1"/>
    </source>
</evidence>
<feature type="domain" description="Glycosyltransferase 2-like" evidence="4">
    <location>
        <begin position="7"/>
        <end position="125"/>
    </location>
</feature>
<dbReference type="PANTHER" id="PTHR43685:SF5">
    <property type="entry name" value="GLYCOSYLTRANSFERASE EPSE-RELATED"/>
    <property type="match status" value="1"/>
</dbReference>
<dbReference type="GO" id="GO:0016757">
    <property type="term" value="F:glycosyltransferase activity"/>
    <property type="evidence" value="ECO:0007669"/>
    <property type="project" value="UniProtKB-KW"/>
</dbReference>
<evidence type="ECO:0000256" key="1">
    <source>
        <dbReference type="ARBA" id="ARBA00006739"/>
    </source>
</evidence>
<keyword evidence="2 5" id="KW-0328">Glycosyltransferase</keyword>
<comment type="caution">
    <text evidence="5">The sequence shown here is derived from an EMBL/GenBank/DDBJ whole genome shotgun (WGS) entry which is preliminary data.</text>
</comment>
<comment type="similarity">
    <text evidence="1">Belongs to the glycosyltransferase 2 family.</text>
</comment>
<dbReference type="InterPro" id="IPR029044">
    <property type="entry name" value="Nucleotide-diphossugar_trans"/>
</dbReference>
<dbReference type="CDD" id="cd00761">
    <property type="entry name" value="Glyco_tranf_GTA_type"/>
    <property type="match status" value="1"/>
</dbReference>
<dbReference type="RefSeq" id="WP_367624562.1">
    <property type="nucleotide sequence ID" value="NZ_JBFNQD010000004.1"/>
</dbReference>
<dbReference type="SUPFAM" id="SSF53448">
    <property type="entry name" value="Nucleotide-diphospho-sugar transferases"/>
    <property type="match status" value="1"/>
</dbReference>
<evidence type="ECO:0000313" key="6">
    <source>
        <dbReference type="Proteomes" id="UP001555786"/>
    </source>
</evidence>
<dbReference type="EMBL" id="JBFNQD010000004">
    <property type="protein sequence ID" value="MEW9307012.1"/>
    <property type="molecule type" value="Genomic_DNA"/>
</dbReference>
<reference evidence="5 6" key="1">
    <citation type="submission" date="2024-07" db="EMBL/GenBank/DDBJ databases">
        <title>Description of Labrys sedimenti sp. nov., isolated from a diclofenac-degrading enrichment culture.</title>
        <authorList>
            <person name="Tancsics A."/>
            <person name="Csepanyi A."/>
        </authorList>
    </citation>
    <scope>NUCLEOTIDE SEQUENCE [LARGE SCALE GENOMIC DNA]</scope>
    <source>
        <strain evidence="5 6">LMG 23578</strain>
    </source>
</reference>
<keyword evidence="3 5" id="KW-0808">Transferase</keyword>
<evidence type="ECO:0000256" key="2">
    <source>
        <dbReference type="ARBA" id="ARBA00022676"/>
    </source>
</evidence>
<accession>A0ABV3PMY7</accession>
<evidence type="ECO:0000259" key="4">
    <source>
        <dbReference type="Pfam" id="PF00535"/>
    </source>
</evidence>
<dbReference type="Pfam" id="PF00535">
    <property type="entry name" value="Glycos_transf_2"/>
    <property type="match status" value="1"/>
</dbReference>
<proteinExistence type="inferred from homology"/>
<dbReference type="Proteomes" id="UP001555786">
    <property type="component" value="Unassembled WGS sequence"/>
</dbReference>
<dbReference type="PANTHER" id="PTHR43685">
    <property type="entry name" value="GLYCOSYLTRANSFERASE"/>
    <property type="match status" value="1"/>
</dbReference>
<organism evidence="5 6">
    <name type="scientific">Labrys neptuniae</name>
    <dbReference type="NCBI Taxonomy" id="376174"/>
    <lineage>
        <taxon>Bacteria</taxon>
        <taxon>Pseudomonadati</taxon>
        <taxon>Pseudomonadota</taxon>
        <taxon>Alphaproteobacteria</taxon>
        <taxon>Hyphomicrobiales</taxon>
        <taxon>Xanthobacteraceae</taxon>
        <taxon>Labrys</taxon>
    </lineage>
</organism>
<gene>
    <name evidence="5" type="ORF">ABXS05_15775</name>
</gene>
<sequence>MTAKVIVGVPVYNGAEQLRDCLECLISQTFRDIEIRIYDNASQDSTPEIAREFAARDSRVKYIRHPTNIRAMPNFLSVLRDCEAEFVMWRAHDDLCAPDYIERLYVSLVAEPSANVAVPTTRTQTLSKTVRISRPKPFVGQSNLISIIQLMFNSHAGWFYGLWRRDRLLADFEECWRAFAHPWALDHLILFPSLLEKAVVVVPEALFVQRLVVKGYSPQKGTSPPLALMTGLRKKFSAQCRLYIERSQYSEVEKLILRSILPIYVDRRVYKIRKVIKRKLLMDLGGASYNTDF</sequence>
<dbReference type="Gene3D" id="3.90.550.10">
    <property type="entry name" value="Spore Coat Polysaccharide Biosynthesis Protein SpsA, Chain A"/>
    <property type="match status" value="1"/>
</dbReference>
<protein>
    <submittedName>
        <fullName evidence="5">Glycosyltransferase family 2 protein</fullName>
        <ecNumber evidence="5">2.4.-.-</ecNumber>
    </submittedName>
</protein>
<dbReference type="InterPro" id="IPR050834">
    <property type="entry name" value="Glycosyltransf_2"/>
</dbReference>
<name>A0ABV3PMY7_9HYPH</name>
<dbReference type="InterPro" id="IPR001173">
    <property type="entry name" value="Glyco_trans_2-like"/>
</dbReference>
<keyword evidence="6" id="KW-1185">Reference proteome</keyword>
<evidence type="ECO:0000256" key="3">
    <source>
        <dbReference type="ARBA" id="ARBA00022679"/>
    </source>
</evidence>
<dbReference type="EC" id="2.4.-.-" evidence="5"/>